<dbReference type="RefSeq" id="WP_099152694.1">
    <property type="nucleotide sequence ID" value="NZ_PDUD01000028.1"/>
</dbReference>
<feature type="transmembrane region" description="Helical" evidence="2">
    <location>
        <begin position="297"/>
        <end position="319"/>
    </location>
</feature>
<evidence type="ECO:0000256" key="1">
    <source>
        <dbReference type="SAM" id="MobiDB-lite"/>
    </source>
</evidence>
<feature type="domain" description="Peptidase C14 caspase" evidence="3">
    <location>
        <begin position="27"/>
        <end position="230"/>
    </location>
</feature>
<dbReference type="GO" id="GO:0006508">
    <property type="term" value="P:proteolysis"/>
    <property type="evidence" value="ECO:0007669"/>
    <property type="project" value="InterPro"/>
</dbReference>
<dbReference type="OrthoDB" id="976443at2"/>
<gene>
    <name evidence="4" type="ORF">CRP01_24225</name>
</gene>
<dbReference type="Gene3D" id="3.40.50.1460">
    <property type="match status" value="1"/>
</dbReference>
<dbReference type="AlphaFoldDB" id="A0A2D0N643"/>
<dbReference type="GO" id="GO:0005737">
    <property type="term" value="C:cytoplasm"/>
    <property type="evidence" value="ECO:0007669"/>
    <property type="project" value="TreeGrafter"/>
</dbReference>
<protein>
    <recommendedName>
        <fullName evidence="3">Peptidase C14 caspase domain-containing protein</fullName>
    </recommendedName>
</protein>
<organism evidence="4 5">
    <name type="scientific">Flavilitoribacter nigricans (strain ATCC 23147 / DSM 23189 / NBRC 102662 / NCIMB 1420 / SS-2)</name>
    <name type="common">Lewinella nigricans</name>
    <dbReference type="NCBI Taxonomy" id="1122177"/>
    <lineage>
        <taxon>Bacteria</taxon>
        <taxon>Pseudomonadati</taxon>
        <taxon>Bacteroidota</taxon>
        <taxon>Saprospiria</taxon>
        <taxon>Saprospirales</taxon>
        <taxon>Lewinellaceae</taxon>
        <taxon>Flavilitoribacter</taxon>
    </lineage>
</organism>
<keyword evidence="2" id="KW-1133">Transmembrane helix</keyword>
<keyword evidence="2" id="KW-0812">Transmembrane</keyword>
<dbReference type="InterPro" id="IPR029030">
    <property type="entry name" value="Caspase-like_dom_sf"/>
</dbReference>
<dbReference type="PANTHER" id="PTHR48104:SF30">
    <property type="entry name" value="METACASPASE-1"/>
    <property type="match status" value="1"/>
</dbReference>
<name>A0A2D0N643_FLAN2</name>
<dbReference type="Proteomes" id="UP000223913">
    <property type="component" value="Unassembled WGS sequence"/>
</dbReference>
<proteinExistence type="predicted"/>
<dbReference type="InterPro" id="IPR050452">
    <property type="entry name" value="Metacaspase"/>
</dbReference>
<evidence type="ECO:0000256" key="2">
    <source>
        <dbReference type="SAM" id="Phobius"/>
    </source>
</evidence>
<dbReference type="InterPro" id="IPR011600">
    <property type="entry name" value="Pept_C14_caspase"/>
</dbReference>
<dbReference type="GO" id="GO:0004197">
    <property type="term" value="F:cysteine-type endopeptidase activity"/>
    <property type="evidence" value="ECO:0007669"/>
    <property type="project" value="InterPro"/>
</dbReference>
<dbReference type="PANTHER" id="PTHR48104">
    <property type="entry name" value="METACASPASE-4"/>
    <property type="match status" value="1"/>
</dbReference>
<feature type="region of interest" description="Disordered" evidence="1">
    <location>
        <begin position="330"/>
        <end position="365"/>
    </location>
</feature>
<accession>A0A2D0N643</accession>
<evidence type="ECO:0000259" key="3">
    <source>
        <dbReference type="Pfam" id="PF00656"/>
    </source>
</evidence>
<reference evidence="4 5" key="1">
    <citation type="submission" date="2017-10" db="EMBL/GenBank/DDBJ databases">
        <title>The draft genome sequence of Lewinella nigricans NBRC 102662.</title>
        <authorList>
            <person name="Wang K."/>
        </authorList>
    </citation>
    <scope>NUCLEOTIDE SEQUENCE [LARGE SCALE GENOMIC DNA]</scope>
    <source>
        <strain evidence="4 5">NBRC 102662</strain>
    </source>
</reference>
<keyword evidence="5" id="KW-1185">Reference proteome</keyword>
<keyword evidence="2" id="KW-0472">Membrane</keyword>
<sequence length="491" mass="55211">MNTRGQGLDDNAPQSPRRKGKNYLFAIAIDRYRYSPPLYNCVRDAEQIIALLQKKYQFEPDHTITLYNETATEKNIFDTFKKLVKTLTPEDNLLILYSGHGEFETDIEEGYWIPVDAQLGDFSDYVSNSRIVKYLRAIDAHHILMIVDSCFSGTLFAHRNAGSEHSSAFRLDEIPSRWLLTAGRSEVVSDGKPGDHSPFADNILYFLENNSYDSLSIADLSDSVIDAVIYNSRQTPRGEPLQDVGHRGGQFYFHRKGHVPVAPVEDNPVKTHTHTETPPTTTTTEERTGKTSSGGGGFWILAVILVAVVAAIMVAGSLFKPEAEAVTELEYEPEELSSEDYTGSTETTPVEVPPVTEPNQETNNRMQQAWTAVRNMDTEEAYRRFIDRFPKSRLANEAEKRIAAMYRYELMFSPSIKGAQELSVNFSTGKPPFHIRMIPPNGEALEKTWNSRDQFFIDLGKMEATGDGVSVLKVIVTDYNFKKAGHVLPVY</sequence>
<evidence type="ECO:0000313" key="5">
    <source>
        <dbReference type="Proteomes" id="UP000223913"/>
    </source>
</evidence>
<dbReference type="SUPFAM" id="SSF52129">
    <property type="entry name" value="Caspase-like"/>
    <property type="match status" value="1"/>
</dbReference>
<comment type="caution">
    <text evidence="4">The sequence shown here is derived from an EMBL/GenBank/DDBJ whole genome shotgun (WGS) entry which is preliminary data.</text>
</comment>
<dbReference type="Pfam" id="PF00656">
    <property type="entry name" value="Peptidase_C14"/>
    <property type="match status" value="1"/>
</dbReference>
<feature type="region of interest" description="Disordered" evidence="1">
    <location>
        <begin position="262"/>
        <end position="292"/>
    </location>
</feature>
<dbReference type="EMBL" id="PDUD01000028">
    <property type="protein sequence ID" value="PHN03981.1"/>
    <property type="molecule type" value="Genomic_DNA"/>
</dbReference>
<evidence type="ECO:0000313" key="4">
    <source>
        <dbReference type="EMBL" id="PHN03981.1"/>
    </source>
</evidence>